<feature type="domain" description="4Fe-4S His(Cys)3-ligated-type" evidence="18">
    <location>
        <begin position="83"/>
        <end position="122"/>
    </location>
</feature>
<dbReference type="Gene3D" id="3.10.20.740">
    <property type="match status" value="1"/>
</dbReference>
<dbReference type="SMART" id="SM00929">
    <property type="entry name" value="NADH-G_4Fe-4S_3"/>
    <property type="match status" value="1"/>
</dbReference>
<comment type="cofactor">
    <cofactor evidence="14">
        <name>[2Fe-2S] cluster</name>
        <dbReference type="ChEBI" id="CHEBI:190135"/>
    </cofactor>
</comment>
<evidence type="ECO:0000259" key="15">
    <source>
        <dbReference type="PROSITE" id="PS51085"/>
    </source>
</evidence>
<dbReference type="Gene3D" id="3.40.50.740">
    <property type="match status" value="1"/>
</dbReference>
<dbReference type="Proteomes" id="UP000191448">
    <property type="component" value="Unassembled WGS sequence"/>
</dbReference>
<feature type="domain" description="4Fe-4S ferredoxin-type" evidence="16">
    <location>
        <begin position="187"/>
        <end position="216"/>
    </location>
</feature>
<name>A0A1V4SUL8_9CLOT</name>
<evidence type="ECO:0000256" key="14">
    <source>
        <dbReference type="ARBA" id="ARBA00034078"/>
    </source>
</evidence>
<keyword evidence="8" id="KW-1278">Translocase</keyword>
<dbReference type="SUPFAM" id="SSF54862">
    <property type="entry name" value="4Fe-4S ferredoxins"/>
    <property type="match status" value="1"/>
</dbReference>
<dbReference type="GO" id="GO:0046872">
    <property type="term" value="F:metal ion binding"/>
    <property type="evidence" value="ECO:0007669"/>
    <property type="project" value="UniProtKB-KW"/>
</dbReference>
<dbReference type="Pfam" id="PF13510">
    <property type="entry name" value="Fer2_4"/>
    <property type="match status" value="1"/>
</dbReference>
<evidence type="ECO:0000256" key="2">
    <source>
        <dbReference type="ARBA" id="ARBA00004370"/>
    </source>
</evidence>
<keyword evidence="11" id="KW-0411">Iron-sulfur</keyword>
<dbReference type="FunFam" id="3.30.70.20:FF:000035">
    <property type="entry name" value="Iron hydrogenase 1"/>
    <property type="match status" value="1"/>
</dbReference>
<dbReference type="AlphaFoldDB" id="A0A1V4SUL8"/>
<dbReference type="PROSITE" id="PS00551">
    <property type="entry name" value="MOLYBDOPTERIN_PROK_1"/>
    <property type="match status" value="1"/>
</dbReference>
<dbReference type="CDD" id="cd00207">
    <property type="entry name" value="fer2"/>
    <property type="match status" value="1"/>
</dbReference>
<proteinExistence type="inferred from homology"/>
<dbReference type="Gene3D" id="3.30.70.20">
    <property type="match status" value="1"/>
</dbReference>
<feature type="domain" description="4Fe-4S Mo/W bis-MGD-type" evidence="17">
    <location>
        <begin position="224"/>
        <end position="279"/>
    </location>
</feature>
<organism evidence="19 20">
    <name type="scientific">Clostridium thermobutyricum DSM 4928</name>
    <dbReference type="NCBI Taxonomy" id="1121339"/>
    <lineage>
        <taxon>Bacteria</taxon>
        <taxon>Bacillati</taxon>
        <taxon>Bacillota</taxon>
        <taxon>Clostridia</taxon>
        <taxon>Eubacteriales</taxon>
        <taxon>Clostridiaceae</taxon>
        <taxon>Clostridium</taxon>
    </lineage>
</organism>
<dbReference type="FunFam" id="3.10.20.740:FF:000004">
    <property type="entry name" value="NADH-quinone oxidoreductase"/>
    <property type="match status" value="1"/>
</dbReference>
<dbReference type="SUPFAM" id="SSF54292">
    <property type="entry name" value="2Fe-2S ferredoxin-like"/>
    <property type="match status" value="1"/>
</dbReference>
<dbReference type="InterPro" id="IPR017900">
    <property type="entry name" value="4Fe4S_Fe_S_CS"/>
</dbReference>
<dbReference type="GO" id="GO:0003954">
    <property type="term" value="F:NADH dehydrogenase activity"/>
    <property type="evidence" value="ECO:0007669"/>
    <property type="project" value="TreeGrafter"/>
</dbReference>
<keyword evidence="6" id="KW-0479">Metal-binding</keyword>
<dbReference type="InterPro" id="IPR050123">
    <property type="entry name" value="Prok_molybdopt-oxidoreductase"/>
</dbReference>
<dbReference type="GO" id="GO:0016020">
    <property type="term" value="C:membrane"/>
    <property type="evidence" value="ECO:0007669"/>
    <property type="project" value="UniProtKB-SubCell"/>
</dbReference>
<dbReference type="GO" id="GO:0051539">
    <property type="term" value="F:4 iron, 4 sulfur cluster binding"/>
    <property type="evidence" value="ECO:0007669"/>
    <property type="project" value="UniProtKB-KW"/>
</dbReference>
<keyword evidence="9 19" id="KW-0560">Oxidoreductase</keyword>
<dbReference type="InterPro" id="IPR019574">
    <property type="entry name" value="NADH_UbQ_OxRdtase_Gsu_4Fe4S-bd"/>
</dbReference>
<comment type="cofactor">
    <cofactor evidence="1">
        <name>[4Fe-4S] cluster</name>
        <dbReference type="ChEBI" id="CHEBI:49883"/>
    </cofactor>
</comment>
<dbReference type="InterPro" id="IPR017896">
    <property type="entry name" value="4Fe4S_Fe-S-bd"/>
</dbReference>
<evidence type="ECO:0000256" key="5">
    <source>
        <dbReference type="ARBA" id="ARBA00022714"/>
    </source>
</evidence>
<evidence type="ECO:0000256" key="4">
    <source>
        <dbReference type="ARBA" id="ARBA00022485"/>
    </source>
</evidence>
<evidence type="ECO:0000256" key="7">
    <source>
        <dbReference type="ARBA" id="ARBA00022737"/>
    </source>
</evidence>
<dbReference type="EMBL" id="LTAY01000057">
    <property type="protein sequence ID" value="OPX47145.1"/>
    <property type="molecule type" value="Genomic_DNA"/>
</dbReference>
<evidence type="ECO:0000256" key="10">
    <source>
        <dbReference type="ARBA" id="ARBA00023004"/>
    </source>
</evidence>
<protein>
    <submittedName>
        <fullName evidence="19">NADPH-Fe(3+) oxidoreductase subunit alpha</fullName>
        <ecNumber evidence="19">1.-.-.-</ecNumber>
    </submittedName>
</protein>
<dbReference type="SMART" id="SM00926">
    <property type="entry name" value="Molybdop_Fe4S4"/>
    <property type="match status" value="1"/>
</dbReference>
<comment type="subcellular location">
    <subcellularLocation>
        <location evidence="2">Membrane</location>
    </subcellularLocation>
</comment>
<evidence type="ECO:0000313" key="19">
    <source>
        <dbReference type="EMBL" id="OPX47145.1"/>
    </source>
</evidence>
<dbReference type="GO" id="GO:0051537">
    <property type="term" value="F:2 iron, 2 sulfur cluster binding"/>
    <property type="evidence" value="ECO:0007669"/>
    <property type="project" value="UniProtKB-KW"/>
</dbReference>
<gene>
    <name evidence="19" type="primary">sfrA</name>
    <name evidence="19" type="ORF">CLTHE_21530</name>
</gene>
<evidence type="ECO:0000256" key="13">
    <source>
        <dbReference type="ARBA" id="ARBA00023136"/>
    </source>
</evidence>
<dbReference type="PANTHER" id="PTHR43105:SF14">
    <property type="entry name" value="FORMATE DEHYDROGENASE H"/>
    <property type="match status" value="1"/>
</dbReference>
<evidence type="ECO:0000256" key="8">
    <source>
        <dbReference type="ARBA" id="ARBA00022967"/>
    </source>
</evidence>
<reference evidence="19 20" key="1">
    <citation type="submission" date="2016-02" db="EMBL/GenBank/DDBJ databases">
        <title>Genome sequence of Clostridium thermobutyricum DSM 4928.</title>
        <authorList>
            <person name="Poehlein A."/>
            <person name="Daniel R."/>
        </authorList>
    </citation>
    <scope>NUCLEOTIDE SEQUENCE [LARGE SCALE GENOMIC DNA]</scope>
    <source>
        <strain evidence="19 20">DSM 4928</strain>
    </source>
</reference>
<dbReference type="GO" id="GO:0022904">
    <property type="term" value="P:respiratory electron transport chain"/>
    <property type="evidence" value="ECO:0007669"/>
    <property type="project" value="TreeGrafter"/>
</dbReference>
<evidence type="ECO:0000256" key="11">
    <source>
        <dbReference type="ARBA" id="ARBA00023014"/>
    </source>
</evidence>
<keyword evidence="13" id="KW-0472">Membrane</keyword>
<dbReference type="PROSITE" id="PS51085">
    <property type="entry name" value="2FE2S_FER_2"/>
    <property type="match status" value="1"/>
</dbReference>
<comment type="similarity">
    <text evidence="3">Belongs to the complex I 75 kDa subunit family.</text>
</comment>
<dbReference type="InterPro" id="IPR027467">
    <property type="entry name" value="MopterinOxRdtase_cofactor_BS"/>
</dbReference>
<dbReference type="SUPFAM" id="SSF53706">
    <property type="entry name" value="Formate dehydrogenase/DMSO reductase, domains 1-3"/>
    <property type="match status" value="1"/>
</dbReference>
<evidence type="ECO:0000313" key="20">
    <source>
        <dbReference type="Proteomes" id="UP000191448"/>
    </source>
</evidence>
<dbReference type="EC" id="1.-.-.-" evidence="19"/>
<dbReference type="InterPro" id="IPR006963">
    <property type="entry name" value="Mopterin_OxRdtase_4Fe-4S_dom"/>
</dbReference>
<keyword evidence="5" id="KW-0001">2Fe-2S</keyword>
<dbReference type="InterPro" id="IPR036010">
    <property type="entry name" value="2Fe-2S_ferredoxin-like_sf"/>
</dbReference>
<evidence type="ECO:0000256" key="12">
    <source>
        <dbReference type="ARBA" id="ARBA00023027"/>
    </source>
</evidence>
<accession>A0A1V4SUL8</accession>
<evidence type="ECO:0000259" key="16">
    <source>
        <dbReference type="PROSITE" id="PS51379"/>
    </source>
</evidence>
<keyword evidence="10" id="KW-0408">Iron</keyword>
<dbReference type="PROSITE" id="PS51379">
    <property type="entry name" value="4FE4S_FER_2"/>
    <property type="match status" value="2"/>
</dbReference>
<evidence type="ECO:0000259" key="18">
    <source>
        <dbReference type="PROSITE" id="PS51839"/>
    </source>
</evidence>
<evidence type="ECO:0000259" key="17">
    <source>
        <dbReference type="PROSITE" id="PS51669"/>
    </source>
</evidence>
<dbReference type="PROSITE" id="PS51669">
    <property type="entry name" value="4FE4S_MOW_BIS_MGD"/>
    <property type="match status" value="1"/>
</dbReference>
<dbReference type="Gene3D" id="2.20.25.90">
    <property type="entry name" value="ADC-like domains"/>
    <property type="match status" value="1"/>
</dbReference>
<evidence type="ECO:0000256" key="9">
    <source>
        <dbReference type="ARBA" id="ARBA00023002"/>
    </source>
</evidence>
<dbReference type="InterPro" id="IPR001041">
    <property type="entry name" value="2Fe-2S_ferredoxin-type"/>
</dbReference>
<evidence type="ECO:0000256" key="6">
    <source>
        <dbReference type="ARBA" id="ARBA00022723"/>
    </source>
</evidence>
<keyword evidence="4" id="KW-0004">4Fe-4S</keyword>
<evidence type="ECO:0000256" key="3">
    <source>
        <dbReference type="ARBA" id="ARBA00005404"/>
    </source>
</evidence>
<dbReference type="PROSITE" id="PS51839">
    <property type="entry name" value="4FE4S_HC3"/>
    <property type="match status" value="1"/>
</dbReference>
<dbReference type="InterPro" id="IPR006656">
    <property type="entry name" value="Mopterin_OxRdtase"/>
</dbReference>
<dbReference type="Pfam" id="PF12838">
    <property type="entry name" value="Fer4_7"/>
    <property type="match status" value="1"/>
</dbReference>
<dbReference type="PANTHER" id="PTHR43105">
    <property type="entry name" value="RESPIRATORY NITRATE REDUCTASE"/>
    <property type="match status" value="1"/>
</dbReference>
<feature type="domain" description="2Fe-2S ferredoxin-type" evidence="15">
    <location>
        <begin position="5"/>
        <end position="83"/>
    </location>
</feature>
<keyword evidence="7" id="KW-0677">Repeat</keyword>
<sequence>MIIENLINLTIDGILVTVPEGTLLIEACRKAGIDIPVLCEDERMKPAAACKLCAVEVEWSENLVLSCCMKAKSGMTVWTQSPRVREFRKNIIENLLKTHPDDCLTCEKVGNCKLQNYAYEYGVERKNYRPILNENPYSIDYSNKFYYFDKNKCIECKRCTRVCSDLQVQNAITNENRGFKTRHGISPYVPLSKTGCVSCGNCVSVCPTGALMEKKKESFREWEVKKVRTTCSYCGVGCQFNLKVVKDKVVGIEPLNDGPNSGLLCVKGKFGYKFLNNPERLKTPLIKKDGKFVEASWEEAYDLIKTKATEIMNSDGPDAFAGLSSARCTNEDNFAFQKLFRTVFKTNNVDHCARL</sequence>
<evidence type="ECO:0000256" key="1">
    <source>
        <dbReference type="ARBA" id="ARBA00001966"/>
    </source>
</evidence>
<keyword evidence="12" id="KW-0520">NAD</keyword>
<comment type="caution">
    <text evidence="19">The sequence shown here is derived from an EMBL/GenBank/DDBJ whole genome shotgun (WGS) entry which is preliminary data.</text>
</comment>
<feature type="domain" description="4Fe-4S ferredoxin-type" evidence="16">
    <location>
        <begin position="144"/>
        <end position="177"/>
    </location>
</feature>
<dbReference type="Pfam" id="PF00384">
    <property type="entry name" value="Molybdopterin"/>
    <property type="match status" value="1"/>
</dbReference>
<dbReference type="PROSITE" id="PS00198">
    <property type="entry name" value="4FE4S_FER_1"/>
    <property type="match status" value="1"/>
</dbReference>
<dbReference type="Pfam" id="PF10588">
    <property type="entry name" value="NADH-G_4Fe-4S_3"/>
    <property type="match status" value="1"/>
</dbReference>
<dbReference type="Pfam" id="PF04879">
    <property type="entry name" value="Molybdop_Fe4S4"/>
    <property type="match status" value="1"/>
</dbReference>